<dbReference type="AlphaFoldDB" id="A0A1I3UMA7"/>
<dbReference type="PANTHER" id="PTHR12110">
    <property type="entry name" value="HYDROXYPYRUVATE ISOMERASE"/>
    <property type="match status" value="1"/>
</dbReference>
<proteinExistence type="predicted"/>
<dbReference type="InterPro" id="IPR013022">
    <property type="entry name" value="Xyl_isomerase-like_TIM-brl"/>
</dbReference>
<dbReference type="Gene3D" id="3.20.20.150">
    <property type="entry name" value="Divalent-metal-dependent TIM barrel enzymes"/>
    <property type="match status" value="1"/>
</dbReference>
<sequence>MNAFSYGVSLYSYTGDMYTVLTLEDAMAEIADLGATGIEILGEGNIPGYPAPTTEWIDTWHGLCERYGLTPTNYGSWIDSRMWRHRDLTADEGAEMLARDLGLAATLGFSFVRPKIGVVSLDLRPHPIWAEVIERNLARAESLGITICPEIHAPTPIKHPVVDDYLEFAERTGSKNFGLLIDTGIFQRAPVTTDHAGLSEEAQEEGWRRPLAVPMADLVDVLEHVVFIQAKFFDIDADLTDATLPWREIVETLVEHGYTGWLSSEYEGERTPYRSLEQVRRQHALLRALEAGARG</sequence>
<evidence type="ECO:0000259" key="1">
    <source>
        <dbReference type="Pfam" id="PF01261"/>
    </source>
</evidence>
<dbReference type="Pfam" id="PF01261">
    <property type="entry name" value="AP_endonuc_2"/>
    <property type="match status" value="1"/>
</dbReference>
<protein>
    <submittedName>
        <fullName evidence="2">Sugar phosphate isomerase/epimerase</fullName>
    </submittedName>
</protein>
<dbReference type="InterPro" id="IPR050312">
    <property type="entry name" value="IolE/XylAMocC-like"/>
</dbReference>
<accession>A0A1I3UMA7</accession>
<dbReference type="EMBL" id="FORP01000009">
    <property type="protein sequence ID" value="SFJ84045.1"/>
    <property type="molecule type" value="Genomic_DNA"/>
</dbReference>
<organism evidence="2 3">
    <name type="scientific">Amycolatopsis sacchari</name>
    <dbReference type="NCBI Taxonomy" id="115433"/>
    <lineage>
        <taxon>Bacteria</taxon>
        <taxon>Bacillati</taxon>
        <taxon>Actinomycetota</taxon>
        <taxon>Actinomycetes</taxon>
        <taxon>Pseudonocardiales</taxon>
        <taxon>Pseudonocardiaceae</taxon>
        <taxon>Amycolatopsis</taxon>
    </lineage>
</organism>
<dbReference type="Proteomes" id="UP000199025">
    <property type="component" value="Unassembled WGS sequence"/>
</dbReference>
<dbReference type="SUPFAM" id="SSF51658">
    <property type="entry name" value="Xylose isomerase-like"/>
    <property type="match status" value="1"/>
</dbReference>
<evidence type="ECO:0000313" key="2">
    <source>
        <dbReference type="EMBL" id="SFJ84045.1"/>
    </source>
</evidence>
<reference evidence="2 3" key="1">
    <citation type="submission" date="2016-10" db="EMBL/GenBank/DDBJ databases">
        <authorList>
            <person name="de Groot N.N."/>
        </authorList>
    </citation>
    <scope>NUCLEOTIDE SEQUENCE [LARGE SCALE GENOMIC DNA]</scope>
    <source>
        <strain evidence="2 3">DSM 44468</strain>
    </source>
</reference>
<dbReference type="STRING" id="115433.SAMN05421835_109135"/>
<feature type="domain" description="Xylose isomerase-like TIM barrel" evidence="1">
    <location>
        <begin position="28"/>
        <end position="287"/>
    </location>
</feature>
<dbReference type="GO" id="GO:0016853">
    <property type="term" value="F:isomerase activity"/>
    <property type="evidence" value="ECO:0007669"/>
    <property type="project" value="UniProtKB-KW"/>
</dbReference>
<evidence type="ECO:0000313" key="3">
    <source>
        <dbReference type="Proteomes" id="UP000199025"/>
    </source>
</evidence>
<dbReference type="RefSeq" id="WP_218153481.1">
    <property type="nucleotide sequence ID" value="NZ_CBDQZW010000008.1"/>
</dbReference>
<dbReference type="InterPro" id="IPR036237">
    <property type="entry name" value="Xyl_isomerase-like_sf"/>
</dbReference>
<name>A0A1I3UMA7_9PSEU</name>
<keyword evidence="3" id="KW-1185">Reference proteome</keyword>
<dbReference type="PANTHER" id="PTHR12110:SF53">
    <property type="entry name" value="BLR5974 PROTEIN"/>
    <property type="match status" value="1"/>
</dbReference>
<keyword evidence="2" id="KW-0413">Isomerase</keyword>
<gene>
    <name evidence="2" type="ORF">SAMN05421835_109135</name>
</gene>